<dbReference type="AlphaFoldDB" id="A0A4Q2S6P3"/>
<protein>
    <submittedName>
        <fullName evidence="3">Uncharacterized protein</fullName>
    </submittedName>
</protein>
<gene>
    <name evidence="3" type="ORF">EUA06_01445</name>
</gene>
<accession>A0A4Q2S6P3</accession>
<keyword evidence="2" id="KW-1133">Transmembrane helix</keyword>
<keyword evidence="2" id="KW-0812">Transmembrane</keyword>
<evidence type="ECO:0000256" key="1">
    <source>
        <dbReference type="SAM" id="MobiDB-lite"/>
    </source>
</evidence>
<name>A0A4Q2S6P3_9ACTN</name>
<feature type="transmembrane region" description="Helical" evidence="2">
    <location>
        <begin position="37"/>
        <end position="59"/>
    </location>
</feature>
<keyword evidence="2" id="KW-0472">Membrane</keyword>
<sequence>MSVDERLRAGLGRNASVVVPAGEARLVAVRRRHRRRITAMTVGGVGAAAATVVLGFTLVGGGAGRSAPEPLPPADSSAPLPTVTQDPGTGPIPDSTWRKVVTLEQAQDLGVPSARIVRDIGDDGRLPLELRLEGGRFTLTGDFGGAVAQTGDIGKVTYDEAGRLVVESLTCAACSDLTLTWRIEDSRLEITRMGARGGPMTRAVWLGTWQRAD</sequence>
<dbReference type="RefSeq" id="WP_129473225.1">
    <property type="nucleotide sequence ID" value="NZ_SDWS01000001.1"/>
</dbReference>
<evidence type="ECO:0000313" key="3">
    <source>
        <dbReference type="EMBL" id="RYB96274.1"/>
    </source>
</evidence>
<evidence type="ECO:0000313" key="4">
    <source>
        <dbReference type="Proteomes" id="UP000291838"/>
    </source>
</evidence>
<feature type="region of interest" description="Disordered" evidence="1">
    <location>
        <begin position="64"/>
        <end position="94"/>
    </location>
</feature>
<dbReference type="EMBL" id="SDWS01000001">
    <property type="protein sequence ID" value="RYB96274.1"/>
    <property type="molecule type" value="Genomic_DNA"/>
</dbReference>
<evidence type="ECO:0000256" key="2">
    <source>
        <dbReference type="SAM" id="Phobius"/>
    </source>
</evidence>
<dbReference type="OrthoDB" id="3788331at2"/>
<comment type="caution">
    <text evidence="3">The sequence shown here is derived from an EMBL/GenBank/DDBJ whole genome shotgun (WGS) entry which is preliminary data.</text>
</comment>
<reference evidence="3 4" key="1">
    <citation type="submission" date="2019-01" db="EMBL/GenBank/DDBJ databases">
        <title>Novel species of Nocardioides.</title>
        <authorList>
            <person name="Liu Q."/>
            <person name="Xin Y.-H."/>
        </authorList>
    </citation>
    <scope>NUCLEOTIDE SEQUENCE [LARGE SCALE GENOMIC DNA]</scope>
    <source>
        <strain evidence="3 4">HLT3-15</strain>
    </source>
</reference>
<dbReference type="Proteomes" id="UP000291838">
    <property type="component" value="Unassembled WGS sequence"/>
</dbReference>
<keyword evidence="4" id="KW-1185">Reference proteome</keyword>
<organism evidence="3 4">
    <name type="scientific">Nocardioides glacieisoli</name>
    <dbReference type="NCBI Taxonomy" id="1168730"/>
    <lineage>
        <taxon>Bacteria</taxon>
        <taxon>Bacillati</taxon>
        <taxon>Actinomycetota</taxon>
        <taxon>Actinomycetes</taxon>
        <taxon>Propionibacteriales</taxon>
        <taxon>Nocardioidaceae</taxon>
        <taxon>Nocardioides</taxon>
    </lineage>
</organism>
<proteinExistence type="predicted"/>